<dbReference type="PANTHER" id="PTHR45947:SF3">
    <property type="entry name" value="SULFOQUINOVOSYL TRANSFERASE SQD2"/>
    <property type="match status" value="1"/>
</dbReference>
<dbReference type="InterPro" id="IPR028098">
    <property type="entry name" value="Glyco_trans_4-like_N"/>
</dbReference>
<gene>
    <name evidence="1" type="ORF">O1420_20755</name>
</gene>
<dbReference type="CDD" id="cd03801">
    <property type="entry name" value="GT4_PimA-like"/>
    <property type="match status" value="1"/>
</dbReference>
<dbReference type="RefSeq" id="WP_032569044.1">
    <property type="nucleotide sequence ID" value="NZ_CP196750.1"/>
</dbReference>
<proteinExistence type="predicted"/>
<accession>A0A9Q4IV45</accession>
<organism evidence="1 2">
    <name type="scientific">Bacteroides fragilis</name>
    <dbReference type="NCBI Taxonomy" id="817"/>
    <lineage>
        <taxon>Bacteria</taxon>
        <taxon>Pseudomonadati</taxon>
        <taxon>Bacteroidota</taxon>
        <taxon>Bacteroidia</taxon>
        <taxon>Bacteroidales</taxon>
        <taxon>Bacteroidaceae</taxon>
        <taxon>Bacteroides</taxon>
    </lineage>
</organism>
<dbReference type="Gene3D" id="3.40.50.2000">
    <property type="entry name" value="Glycogen Phosphorylase B"/>
    <property type="match status" value="2"/>
</dbReference>
<dbReference type="InterPro" id="IPR001296">
    <property type="entry name" value="Glyco_trans_1"/>
</dbReference>
<dbReference type="GO" id="GO:0016757">
    <property type="term" value="F:glycosyltransferase activity"/>
    <property type="evidence" value="ECO:0007669"/>
    <property type="project" value="InterPro"/>
</dbReference>
<dbReference type="Proteomes" id="UP001078742">
    <property type="component" value="Unassembled WGS sequence"/>
</dbReference>
<dbReference type="SUPFAM" id="SSF53756">
    <property type="entry name" value="UDP-Glycosyltransferase/glycogen phosphorylase"/>
    <property type="match status" value="1"/>
</dbReference>
<reference evidence="1" key="1">
    <citation type="submission" date="2022-12" db="EMBL/GenBank/DDBJ databases">
        <title>Development of a Multilocus Sequence Typing Scheme for Bacteroides fragilis Based on Whole Genome Sequencing Data and Clinical Application.</title>
        <authorList>
            <person name="Nielsen F.D."/>
            <person name="Justesen U.S."/>
        </authorList>
    </citation>
    <scope>NUCLEOTIDE SEQUENCE</scope>
    <source>
        <strain evidence="1">BF_BC_VIB_DK_2012_57</strain>
    </source>
</reference>
<comment type="caution">
    <text evidence="1">The sequence shown here is derived from an EMBL/GenBank/DDBJ whole genome shotgun (WGS) entry which is preliminary data.</text>
</comment>
<dbReference type="PANTHER" id="PTHR45947">
    <property type="entry name" value="SULFOQUINOVOSYL TRANSFERASE SQD2"/>
    <property type="match status" value="1"/>
</dbReference>
<sequence length="382" mass="44832">MKILHICNAYQTNSLYQELFDRIQKDNIDQVVVAPGYYKSGSECVNGVQVLYYFRKTGGFQRLFWKHKVNRITKYALSNVTISTVDIIHAHTLFSDGAVAYQLWKRHSIPYVVAVRNTDINFYFKYFLFYRSLGYNILKHASKVFLISDSNKKKFYNILPTGIRKNIEHKTEVLPNGINDYWLLHRNYKTSHNKKKCSEINLVYVGDFVKNKNIHMVVKAVEYLNKVGVNVLFTAIGKKDNTMKGYQKYLFREEAKWAFFKTMERLDKISLINFYKTCDIFIMPSLTETFGLVYVEALSQGLPIIYTKDQGIDGFYEEGYVGFHVDPHDIDDIAKKIIMIINNYDTLTDNIRNLLLDTFDWNNIAKRYIDCYTSIFHNTFLE</sequence>
<evidence type="ECO:0000313" key="2">
    <source>
        <dbReference type="Proteomes" id="UP001078742"/>
    </source>
</evidence>
<dbReference type="InterPro" id="IPR050194">
    <property type="entry name" value="Glycosyltransferase_grp1"/>
</dbReference>
<dbReference type="Pfam" id="PF00534">
    <property type="entry name" value="Glycos_transf_1"/>
    <property type="match status" value="1"/>
</dbReference>
<protein>
    <submittedName>
        <fullName evidence="1">Glycosyltransferase family 4 protein</fullName>
    </submittedName>
</protein>
<dbReference type="EMBL" id="JAPUAV010000022">
    <property type="protein sequence ID" value="MCZ2573801.1"/>
    <property type="molecule type" value="Genomic_DNA"/>
</dbReference>
<dbReference type="Pfam" id="PF13439">
    <property type="entry name" value="Glyco_transf_4"/>
    <property type="match status" value="1"/>
</dbReference>
<name>A0A9Q4IV45_BACFG</name>
<evidence type="ECO:0000313" key="1">
    <source>
        <dbReference type="EMBL" id="MCZ2573801.1"/>
    </source>
</evidence>
<dbReference type="AlphaFoldDB" id="A0A9Q4IV45"/>